<dbReference type="PANTHER" id="PTHR10605:SF56">
    <property type="entry name" value="BIFUNCTIONAL HEPARAN SULFATE N-DEACETYLASE_N-SULFOTRANSFERASE"/>
    <property type="match status" value="1"/>
</dbReference>
<dbReference type="PANTHER" id="PTHR10605">
    <property type="entry name" value="HEPARAN SULFATE SULFOTRANSFERASE"/>
    <property type="match status" value="1"/>
</dbReference>
<dbReference type="InterPro" id="IPR000863">
    <property type="entry name" value="Sulfotransferase_dom"/>
</dbReference>
<dbReference type="Proteomes" id="UP000500791">
    <property type="component" value="Plasmid unnamed3"/>
</dbReference>
<dbReference type="SUPFAM" id="SSF52540">
    <property type="entry name" value="P-loop containing nucleoside triphosphate hydrolases"/>
    <property type="match status" value="1"/>
</dbReference>
<accession>A0A6G7VQJ9</accession>
<dbReference type="InterPro" id="IPR037359">
    <property type="entry name" value="NST/OST"/>
</dbReference>
<dbReference type="GO" id="GO:0008146">
    <property type="term" value="F:sulfotransferase activity"/>
    <property type="evidence" value="ECO:0007669"/>
    <property type="project" value="InterPro"/>
</dbReference>
<sequence length="304" mass="35455">MDDPPSPEQIKWMPNLFIAGVPKAGTSSVHQWIADHPDATGSREKETYFFVDADTHMYRPKAHISQGYESWRDQFEESRHGNFNVIVESTPSYIYSKTAHSNIPKLSHDPKCLFIVREPSEQIYSLYNYFRNNWSWIPVSMDFSEFVDAARSKTCRFNGNELAQNALENAEYARHLLKWRQQLGENRMMVRNFDDIRLDQKGFIKDVASWIGLDPEFYETYDFPRENETYVPTNHLLQRLNVAVRHLLPRGAAYNRLRALYHAVNTSKNIPMQSERDAIVLARLRGEFEEANAELAAEFGIHFQ</sequence>
<dbReference type="KEGG" id="mon:G8E03_16030"/>
<dbReference type="EMBL" id="CP049814">
    <property type="protein sequence ID" value="QIK42353.1"/>
    <property type="molecule type" value="Genomic_DNA"/>
</dbReference>
<keyword evidence="5" id="KW-1185">Reference proteome</keyword>
<protein>
    <submittedName>
        <fullName evidence="4">Sulfotransferase domain-containing protein</fullName>
    </submittedName>
</protein>
<gene>
    <name evidence="4" type="ORF">G8E03_16030</name>
</gene>
<feature type="domain" description="Sulfotransferase" evidence="3">
    <location>
        <begin position="15"/>
        <end position="214"/>
    </location>
</feature>
<dbReference type="InterPro" id="IPR027417">
    <property type="entry name" value="P-loop_NTPase"/>
</dbReference>
<geneLocation type="plasmid" evidence="4 5">
    <name>unnamed3</name>
</geneLocation>
<reference evidence="4 5" key="1">
    <citation type="submission" date="2020-03" db="EMBL/GenBank/DDBJ databases">
        <title>Complete genome sequence of Monaibacterium sp. ALG8 with diverse plasmids.</title>
        <authorList>
            <person name="Sun C."/>
        </authorList>
    </citation>
    <scope>NUCLEOTIDE SEQUENCE [LARGE SCALE GENOMIC DNA]</scope>
    <source>
        <strain evidence="4 5">ALG8</strain>
        <plasmid evidence="4 5">unnamed3</plasmid>
    </source>
</reference>
<dbReference type="RefSeq" id="WP_166194951.1">
    <property type="nucleotide sequence ID" value="NZ_CP049814.1"/>
</dbReference>
<dbReference type="AlphaFoldDB" id="A0A6G7VQJ9"/>
<keyword evidence="1 4" id="KW-0808">Transferase</keyword>
<dbReference type="Gene3D" id="3.40.50.300">
    <property type="entry name" value="P-loop containing nucleotide triphosphate hydrolases"/>
    <property type="match status" value="1"/>
</dbReference>
<name>A0A6G7VQJ9_9RHOB</name>
<evidence type="ECO:0000256" key="1">
    <source>
        <dbReference type="ARBA" id="ARBA00022679"/>
    </source>
</evidence>
<dbReference type="Pfam" id="PF00685">
    <property type="entry name" value="Sulfotransfer_1"/>
    <property type="match status" value="1"/>
</dbReference>
<evidence type="ECO:0000313" key="5">
    <source>
        <dbReference type="Proteomes" id="UP000500791"/>
    </source>
</evidence>
<organism evidence="4 5">
    <name type="scientific">Pontivivens nitratireducens</name>
    <dbReference type="NCBI Taxonomy" id="2758038"/>
    <lineage>
        <taxon>Bacteria</taxon>
        <taxon>Pseudomonadati</taxon>
        <taxon>Pseudomonadota</taxon>
        <taxon>Alphaproteobacteria</taxon>
        <taxon>Rhodobacterales</taxon>
        <taxon>Paracoccaceae</taxon>
        <taxon>Pontivivens</taxon>
    </lineage>
</organism>
<evidence type="ECO:0000256" key="2">
    <source>
        <dbReference type="ARBA" id="ARBA00023180"/>
    </source>
</evidence>
<keyword evidence="2" id="KW-0325">Glycoprotein</keyword>
<keyword evidence="4" id="KW-0614">Plasmid</keyword>
<evidence type="ECO:0000313" key="4">
    <source>
        <dbReference type="EMBL" id="QIK42353.1"/>
    </source>
</evidence>
<evidence type="ECO:0000259" key="3">
    <source>
        <dbReference type="Pfam" id="PF00685"/>
    </source>
</evidence>
<proteinExistence type="predicted"/>